<accession>A0AC34G7V8</accession>
<protein>
    <submittedName>
        <fullName evidence="2">EGF-like domain-containing protein</fullName>
    </submittedName>
</protein>
<evidence type="ECO:0000313" key="1">
    <source>
        <dbReference type="Proteomes" id="UP000887579"/>
    </source>
</evidence>
<reference evidence="2" key="1">
    <citation type="submission" date="2022-11" db="UniProtKB">
        <authorList>
            <consortium name="WormBaseParasite"/>
        </authorList>
    </citation>
    <scope>IDENTIFICATION</scope>
</reference>
<evidence type="ECO:0000313" key="2">
    <source>
        <dbReference type="WBParaSite" id="ES5_v2.g25815.t1"/>
    </source>
</evidence>
<sequence>MVHVFAHLALKVMYANVVALKEHGESDAETIVLVQMTENSGDLCDQYCTANFWGPDCVNKPQTSTCQAPTGECKCHPGYFGLKCDKPCPAGNFGQDCKQTCGKCHPGYFGLKCDKPCPAGNFGQDCKQTCGVCSSDQICDPAIGCCNENDGYCGKAYAEQQALVSNNNNKSKIGFGVIGLLLLVAILSGVVFYYRKKYQKEKDPALPTVSFKSEPPTNTVFQNVIEPHREFQNPLYSRPIEPSEEEKELEKLKIDGKKQMFDDQNSSNEYESIRDVSFNAGPSTSSPLTGPTPLPRTIAPSTLTGFDNPNAEDSCMQPLLLLIDENDDDKIPFETLSSSSSSLDGRH</sequence>
<name>A0AC34G7V8_9BILA</name>
<organism evidence="1 2">
    <name type="scientific">Panagrolaimus sp. ES5</name>
    <dbReference type="NCBI Taxonomy" id="591445"/>
    <lineage>
        <taxon>Eukaryota</taxon>
        <taxon>Metazoa</taxon>
        <taxon>Ecdysozoa</taxon>
        <taxon>Nematoda</taxon>
        <taxon>Chromadorea</taxon>
        <taxon>Rhabditida</taxon>
        <taxon>Tylenchina</taxon>
        <taxon>Panagrolaimomorpha</taxon>
        <taxon>Panagrolaimoidea</taxon>
        <taxon>Panagrolaimidae</taxon>
        <taxon>Panagrolaimus</taxon>
    </lineage>
</organism>
<dbReference type="WBParaSite" id="ES5_v2.g25815.t1">
    <property type="protein sequence ID" value="ES5_v2.g25815.t1"/>
    <property type="gene ID" value="ES5_v2.g25815"/>
</dbReference>
<proteinExistence type="predicted"/>
<dbReference type="Proteomes" id="UP000887579">
    <property type="component" value="Unplaced"/>
</dbReference>